<evidence type="ECO:0008006" key="4">
    <source>
        <dbReference type="Google" id="ProtNLM"/>
    </source>
</evidence>
<feature type="region of interest" description="Disordered" evidence="1">
    <location>
        <begin position="1"/>
        <end position="74"/>
    </location>
</feature>
<organism evidence="2 3">
    <name type="scientific">Bacillus aerolatus</name>
    <dbReference type="NCBI Taxonomy" id="2653354"/>
    <lineage>
        <taxon>Bacteria</taxon>
        <taxon>Bacillati</taxon>
        <taxon>Bacillota</taxon>
        <taxon>Bacilli</taxon>
        <taxon>Bacillales</taxon>
        <taxon>Bacillaceae</taxon>
        <taxon>Bacillus</taxon>
    </lineage>
</organism>
<dbReference type="Pfam" id="PF19824">
    <property type="entry name" value="Tlp"/>
    <property type="match status" value="1"/>
</dbReference>
<comment type="caution">
    <text evidence="2">The sequence shown here is derived from an EMBL/GenBank/DDBJ whole genome shotgun (WGS) entry which is preliminary data.</text>
</comment>
<evidence type="ECO:0000313" key="3">
    <source>
        <dbReference type="Proteomes" id="UP000429595"/>
    </source>
</evidence>
<feature type="compositionally biased region" description="Basic and acidic residues" evidence="1">
    <location>
        <begin position="9"/>
        <end position="20"/>
    </location>
</feature>
<sequence>MSNQPQHNSGEHQAKIKKMEQMITDTLDNVDKTEDAMKHAESAAQIEALKEENANRLESVEDARREIEEERSFL</sequence>
<dbReference type="InterPro" id="IPR017524">
    <property type="entry name" value="SASP_thioredoxin-like"/>
</dbReference>
<feature type="compositionally biased region" description="Basic and acidic residues" evidence="1">
    <location>
        <begin position="48"/>
        <end position="74"/>
    </location>
</feature>
<proteinExistence type="predicted"/>
<reference evidence="2 3" key="1">
    <citation type="submission" date="2019-10" db="EMBL/GenBank/DDBJ databases">
        <title>Bacillus aerolatum sp. nov., isolated from bioaerosol of sport playgrounds.</title>
        <authorList>
            <person name="Chen P."/>
            <person name="Zhang G."/>
        </authorList>
    </citation>
    <scope>NUCLEOTIDE SEQUENCE [LARGE SCALE GENOMIC DNA]</scope>
    <source>
        <strain evidence="2 3">CX253</strain>
    </source>
</reference>
<evidence type="ECO:0000256" key="1">
    <source>
        <dbReference type="SAM" id="MobiDB-lite"/>
    </source>
</evidence>
<dbReference type="Proteomes" id="UP000429595">
    <property type="component" value="Unassembled WGS sequence"/>
</dbReference>
<dbReference type="RefSeq" id="WP_152152024.1">
    <property type="nucleotide sequence ID" value="NZ_WEIO01000006.1"/>
</dbReference>
<dbReference type="AlphaFoldDB" id="A0A6I1FJS3"/>
<keyword evidence="3" id="KW-1185">Reference proteome</keyword>
<name>A0A6I1FJS3_9BACI</name>
<gene>
    <name evidence="2" type="ORF">F9802_11365</name>
</gene>
<feature type="compositionally biased region" description="Basic and acidic residues" evidence="1">
    <location>
        <begin position="29"/>
        <end position="41"/>
    </location>
</feature>
<evidence type="ECO:0000313" key="2">
    <source>
        <dbReference type="EMBL" id="KAB7706181.1"/>
    </source>
</evidence>
<accession>A0A6I1FJS3</accession>
<protein>
    <recommendedName>
        <fullName evidence="4">Small, acid-soluble spore protein Tlp</fullName>
    </recommendedName>
</protein>
<dbReference type="EMBL" id="WEIO01000006">
    <property type="protein sequence ID" value="KAB7706181.1"/>
    <property type="molecule type" value="Genomic_DNA"/>
</dbReference>